<reference evidence="11" key="1">
    <citation type="submission" date="2022-10" db="EMBL/GenBank/DDBJ databases">
        <title>Culturing micro-colonial fungi from biological soil crusts in the Mojave desert and describing Neophaeococcomyces mojavensis, and introducing the new genera and species Taxawa tesnikishii.</title>
        <authorList>
            <person name="Kurbessoian T."/>
            <person name="Stajich J.E."/>
        </authorList>
    </citation>
    <scope>NUCLEOTIDE SEQUENCE</scope>
    <source>
        <strain evidence="11">TK_41</strain>
    </source>
</reference>
<feature type="region of interest" description="Disordered" evidence="9">
    <location>
        <begin position="35"/>
        <end position="54"/>
    </location>
</feature>
<evidence type="ECO:0000256" key="3">
    <source>
        <dbReference type="ARBA" id="ARBA00022490"/>
    </source>
</evidence>
<evidence type="ECO:0000256" key="1">
    <source>
        <dbReference type="ARBA" id="ARBA00004514"/>
    </source>
</evidence>
<dbReference type="InterPro" id="IPR056729">
    <property type="entry name" value="GMPPB_C"/>
</dbReference>
<dbReference type="SUPFAM" id="SSF51161">
    <property type="entry name" value="Trimeric LpxA-like enzymes"/>
    <property type="match status" value="1"/>
</dbReference>
<dbReference type="InterPro" id="IPR029044">
    <property type="entry name" value="Nucleotide-diphossugar_trans"/>
</dbReference>
<dbReference type="GO" id="GO:0003743">
    <property type="term" value="F:translation initiation factor activity"/>
    <property type="evidence" value="ECO:0007669"/>
    <property type="project" value="UniProtKB-KW"/>
</dbReference>
<evidence type="ECO:0000256" key="7">
    <source>
        <dbReference type="ARBA" id="ARBA00044229"/>
    </source>
</evidence>
<evidence type="ECO:0000256" key="5">
    <source>
        <dbReference type="ARBA" id="ARBA00022917"/>
    </source>
</evidence>
<dbReference type="AlphaFoldDB" id="A0AA38XMQ7"/>
<keyword evidence="12" id="KW-1185">Reference proteome</keyword>
<evidence type="ECO:0000256" key="4">
    <source>
        <dbReference type="ARBA" id="ARBA00022540"/>
    </source>
</evidence>
<evidence type="ECO:0000256" key="8">
    <source>
        <dbReference type="ARBA" id="ARBA00046432"/>
    </source>
</evidence>
<evidence type="ECO:0000259" key="10">
    <source>
        <dbReference type="Pfam" id="PF25087"/>
    </source>
</evidence>
<organism evidence="11 12">
    <name type="scientific">Cladophialophora chaetospira</name>
    <dbReference type="NCBI Taxonomy" id="386627"/>
    <lineage>
        <taxon>Eukaryota</taxon>
        <taxon>Fungi</taxon>
        <taxon>Dikarya</taxon>
        <taxon>Ascomycota</taxon>
        <taxon>Pezizomycotina</taxon>
        <taxon>Eurotiomycetes</taxon>
        <taxon>Chaetothyriomycetidae</taxon>
        <taxon>Chaetothyriales</taxon>
        <taxon>Herpotrichiellaceae</taxon>
        <taxon>Cladophialophora</taxon>
    </lineage>
</organism>
<feature type="region of interest" description="Disordered" evidence="9">
    <location>
        <begin position="721"/>
        <end position="748"/>
    </location>
</feature>
<dbReference type="Proteomes" id="UP001172673">
    <property type="component" value="Unassembled WGS sequence"/>
</dbReference>
<protein>
    <recommendedName>
        <fullName evidence="6">Translation initiation factor eIF2B subunit gamma</fullName>
    </recommendedName>
    <alternativeName>
        <fullName evidence="7">eIF2B GDP-GTP exchange factor subunit gamma</fullName>
    </alternativeName>
</protein>
<dbReference type="InterPro" id="IPR051960">
    <property type="entry name" value="eIF2B_gamma"/>
</dbReference>
<keyword evidence="4 11" id="KW-0396">Initiation factor</keyword>
<sequence length="748" mass="81552">MPTETLIYMQTRLISEGATSISRLEDVDGIGSSANEAQRDQEADSASANPARNSINPRIQFLRISALVRGRQGILGATPPYQPVPPSLYRQFSVDQEQIEAEVDPRAPSPLRNLALSNCRFRHESQRHHHIAARDPPRSPQAKPQRRATKMPQTGFQALILCGPGIGLNTFTSVPSEFPKALVEVANRPMVWYVLDWCYRMGVTDITLITPPTSKDTIAAALAQNPYLTGLPAPSADLLAPESLEHTTPTAELLRLPEVQKVIKSDFLLLPCDLICGISGDQFLETYLTRLGGPGGIGASSEDSNLSRNELLLPGGEKRGRRGGLSIWYNTVDRAESVKGEECDFMCTTKLDSEHSLPLSKTASMQSQSQGVLRKLVWAMPMSELWDQVEEDKSFKIRQSLLRKHGAIKCMTKYRDSHIYFFPYWVKDFARYNEDFESISEDLVGTWAKAEWRKPSYRARFGARKIFAKQSRPQNGDSSVHERPIEEEIDLLSLSSTHVTNHQILEPHSPPRTARLASRVHSGTADRTLSPEDETTQAALLEDSGPVPLVPPILSYILPSTSDAPLVRRVDTTPLLLSVSLSLARLPSLEDHLAAGSKSAASPFSHPAKVHATTTIAPRVTISRFDTLIDSNSTIATQCVIKNSVIGASVAIGTGTRITGCVIMDGATIGDKCVLTGTVVGKKSKIGGKCGLTNCEVQDGNVVAEGTEGKGEKYLVGGLEDEMEEGEGFDDDMEDGEGDGEGLSLGDD</sequence>
<accession>A0AA38XMQ7</accession>
<dbReference type="Gene3D" id="3.90.550.10">
    <property type="entry name" value="Spore Coat Polysaccharide Biosynthesis Protein SpsA, Chain A"/>
    <property type="match status" value="1"/>
</dbReference>
<dbReference type="EMBL" id="JAPDRK010000001">
    <property type="protein sequence ID" value="KAJ9616297.1"/>
    <property type="molecule type" value="Genomic_DNA"/>
</dbReference>
<evidence type="ECO:0000313" key="12">
    <source>
        <dbReference type="Proteomes" id="UP001172673"/>
    </source>
</evidence>
<dbReference type="PANTHER" id="PTHR45989:SF1">
    <property type="entry name" value="TRANSLATION INITIATION FACTOR EIF-2B SUBUNIT GAMMA"/>
    <property type="match status" value="1"/>
</dbReference>
<name>A0AA38XMQ7_9EURO</name>
<dbReference type="InterPro" id="IPR011004">
    <property type="entry name" value="Trimer_LpxA-like_sf"/>
</dbReference>
<proteinExistence type="inferred from homology"/>
<dbReference type="PANTHER" id="PTHR45989">
    <property type="entry name" value="TRANSLATION INITIATION FACTOR EIF-2B SUBUNIT GAMMA"/>
    <property type="match status" value="1"/>
</dbReference>
<dbReference type="GO" id="GO:0005085">
    <property type="term" value="F:guanyl-nucleotide exchange factor activity"/>
    <property type="evidence" value="ECO:0007669"/>
    <property type="project" value="TreeGrafter"/>
</dbReference>
<dbReference type="Pfam" id="PF25087">
    <property type="entry name" value="GMPPB_C"/>
    <property type="match status" value="1"/>
</dbReference>
<dbReference type="GO" id="GO:0005829">
    <property type="term" value="C:cytosol"/>
    <property type="evidence" value="ECO:0007669"/>
    <property type="project" value="UniProtKB-SubCell"/>
</dbReference>
<gene>
    <name evidence="11" type="primary">GCD1</name>
    <name evidence="11" type="ORF">H2200_000015</name>
</gene>
<feature type="compositionally biased region" description="Polar residues" evidence="9">
    <location>
        <begin position="44"/>
        <end position="54"/>
    </location>
</feature>
<keyword evidence="3" id="KW-0963">Cytoplasm</keyword>
<dbReference type="CDD" id="cd04652">
    <property type="entry name" value="LbH_eIF2B_gamma_C"/>
    <property type="match status" value="1"/>
</dbReference>
<feature type="region of interest" description="Disordered" evidence="9">
    <location>
        <begin position="125"/>
        <end position="149"/>
    </location>
</feature>
<dbReference type="SUPFAM" id="SSF53448">
    <property type="entry name" value="Nucleotide-diphospho-sugar transferases"/>
    <property type="match status" value="1"/>
</dbReference>
<feature type="domain" description="Mannose-1-phosphate guanyltransferase C-terminal" evidence="10">
    <location>
        <begin position="627"/>
        <end position="701"/>
    </location>
</feature>
<keyword evidence="5" id="KW-0648">Protein biosynthesis</keyword>
<comment type="subunit">
    <text evidence="8">Component of the translation initiation factor 2B (eIF2B) complex which is a heterodecamer of two sets of five different subunits: alpha, beta, gamma, delta and epsilon. Subunits alpha, beta and delta comprise a regulatory subcomplex and subunits epsilon and gamma comprise a catalytic subcomplex. Within the complex, the hexameric regulatory complex resides at the center, with the two heterodimeric catalytic subcomplexes bound on opposite sides.</text>
</comment>
<dbReference type="GO" id="GO:0002183">
    <property type="term" value="P:cytoplasmic translational initiation"/>
    <property type="evidence" value="ECO:0007669"/>
    <property type="project" value="TreeGrafter"/>
</dbReference>
<comment type="subcellular location">
    <subcellularLocation>
        <location evidence="1">Cytoplasm</location>
        <location evidence="1">Cytosol</location>
    </subcellularLocation>
</comment>
<dbReference type="Gene3D" id="2.160.10.10">
    <property type="entry name" value="Hexapeptide repeat proteins"/>
    <property type="match status" value="1"/>
</dbReference>
<evidence type="ECO:0000256" key="6">
    <source>
        <dbReference type="ARBA" id="ARBA00044196"/>
    </source>
</evidence>
<comment type="caution">
    <text evidence="11">The sequence shown here is derived from an EMBL/GenBank/DDBJ whole genome shotgun (WGS) entry which is preliminary data.</text>
</comment>
<evidence type="ECO:0000256" key="2">
    <source>
        <dbReference type="ARBA" id="ARBA00007878"/>
    </source>
</evidence>
<dbReference type="GO" id="GO:0005851">
    <property type="term" value="C:eukaryotic translation initiation factor 2B complex"/>
    <property type="evidence" value="ECO:0007669"/>
    <property type="project" value="TreeGrafter"/>
</dbReference>
<evidence type="ECO:0000256" key="9">
    <source>
        <dbReference type="SAM" id="MobiDB-lite"/>
    </source>
</evidence>
<evidence type="ECO:0000313" key="11">
    <source>
        <dbReference type="EMBL" id="KAJ9616297.1"/>
    </source>
</evidence>
<comment type="similarity">
    <text evidence="2">Belongs to the eIF-2B gamma/epsilon subunits family.</text>
</comment>